<comment type="caution">
    <text evidence="5">The sequence shown here is derived from an EMBL/GenBank/DDBJ whole genome shotgun (WGS) entry which is preliminary data.</text>
</comment>
<dbReference type="InterPro" id="IPR047629">
    <property type="entry name" value="IS1182_transpos"/>
</dbReference>
<evidence type="ECO:0000259" key="4">
    <source>
        <dbReference type="Pfam" id="PF13751"/>
    </source>
</evidence>
<proteinExistence type="predicted"/>
<sequence length="468" mass="53397">MVGNQDRWREDIFVACPLRDLVPDDHILKRFDRVLDLSWLRDEVADCYCSDNGRPSIDPEAALRLMLAGFFAGIVHDRKLMREAQVNLAMRWFAGYRLHEELPDHSSLTRIRQRWGEERFKHIFQRTVTACCTAGLVDGETVHIDATLIRADVSWESVVEDHAEQVLLENSGENGNEQRAVAPSRQGPPRSHKGQIEKHSLTDPEATIATSSHERRMEPCFKQNTAVDDRTGVIVDVAVTTGEDSEGKQLLEQVARVEGNTEREVKTVTADAGYAHPRNYAELEKNKIEAVIPPQREPGIARKLPARRFKYDARYELVHCPGGKTLHPGKEKDDSSRVYQSRSCDCRNCPLRERCLPPSSCHRTIRIVLGYEALLRARRRKARGWDADTRELYQRHQWRVEGKHGEAKTLHGLRRAVRRGRWNVAIQAYLTAAVMNLKCLAALLLMLFIRLFRPSPRSDQPMPASSPI</sequence>
<evidence type="ECO:0000313" key="5">
    <source>
        <dbReference type="EMBL" id="MBM3331390.1"/>
    </source>
</evidence>
<evidence type="ECO:0000259" key="3">
    <source>
        <dbReference type="Pfam" id="PF05598"/>
    </source>
</evidence>
<feature type="domain" description="Transposase DDE" evidence="4">
    <location>
        <begin position="320"/>
        <end position="440"/>
    </location>
</feature>
<evidence type="ECO:0000313" key="6">
    <source>
        <dbReference type="Proteomes" id="UP000779900"/>
    </source>
</evidence>
<dbReference type="Proteomes" id="UP000779900">
    <property type="component" value="Unassembled WGS sequence"/>
</dbReference>
<dbReference type="EMBL" id="VGIR01000027">
    <property type="protein sequence ID" value="MBM3331390.1"/>
    <property type="molecule type" value="Genomic_DNA"/>
</dbReference>
<gene>
    <name evidence="5" type="ORF">FJY68_05990</name>
</gene>
<feature type="domain" description="Transposase InsH N-terminal" evidence="3">
    <location>
        <begin position="18"/>
        <end position="114"/>
    </location>
</feature>
<protein>
    <submittedName>
        <fullName evidence="5">IS1182 family transposase</fullName>
    </submittedName>
</protein>
<dbReference type="PANTHER" id="PTHR33408">
    <property type="entry name" value="TRANSPOSASE"/>
    <property type="match status" value="1"/>
</dbReference>
<keyword evidence="2" id="KW-0812">Transmembrane</keyword>
<feature type="transmembrane region" description="Helical" evidence="2">
    <location>
        <begin position="428"/>
        <end position="452"/>
    </location>
</feature>
<feature type="region of interest" description="Disordered" evidence="1">
    <location>
        <begin position="168"/>
        <end position="217"/>
    </location>
</feature>
<dbReference type="Pfam" id="PF05598">
    <property type="entry name" value="DUF772"/>
    <property type="match status" value="1"/>
</dbReference>
<dbReference type="NCBIfam" id="NF033551">
    <property type="entry name" value="transpos_IS1182"/>
    <property type="match status" value="1"/>
</dbReference>
<evidence type="ECO:0000256" key="1">
    <source>
        <dbReference type="SAM" id="MobiDB-lite"/>
    </source>
</evidence>
<dbReference type="Pfam" id="PF13751">
    <property type="entry name" value="DDE_Tnp_1_6"/>
    <property type="match status" value="1"/>
</dbReference>
<dbReference type="AlphaFoldDB" id="A0A937XHZ0"/>
<dbReference type="InterPro" id="IPR008490">
    <property type="entry name" value="Transposase_InsH_N"/>
</dbReference>
<name>A0A937XHZ0_UNCW3</name>
<keyword evidence="2" id="KW-1133">Transmembrane helix</keyword>
<reference evidence="5" key="1">
    <citation type="submission" date="2019-03" db="EMBL/GenBank/DDBJ databases">
        <title>Lake Tanganyika Metagenome-Assembled Genomes (MAGs).</title>
        <authorList>
            <person name="Tran P."/>
        </authorList>
    </citation>
    <scope>NUCLEOTIDE SEQUENCE</scope>
    <source>
        <strain evidence="5">K_DeepCast_150m_m2_040</strain>
    </source>
</reference>
<accession>A0A937XHZ0</accession>
<dbReference type="InterPro" id="IPR025668">
    <property type="entry name" value="Tnp_DDE_dom"/>
</dbReference>
<keyword evidence="2" id="KW-0472">Membrane</keyword>
<organism evidence="5 6">
    <name type="scientific">candidate division WOR-3 bacterium</name>
    <dbReference type="NCBI Taxonomy" id="2052148"/>
    <lineage>
        <taxon>Bacteria</taxon>
        <taxon>Bacteria division WOR-3</taxon>
    </lineage>
</organism>
<dbReference type="PANTHER" id="PTHR33408:SF2">
    <property type="entry name" value="TRANSPOSASE DDE DOMAIN-CONTAINING PROTEIN"/>
    <property type="match status" value="1"/>
</dbReference>
<evidence type="ECO:0000256" key="2">
    <source>
        <dbReference type="SAM" id="Phobius"/>
    </source>
</evidence>